<feature type="binding site" evidence="1">
    <location>
        <begin position="114"/>
        <end position="117"/>
    </location>
    <ligand>
        <name>substrate</name>
    </ligand>
</feature>
<dbReference type="InterPro" id="IPR005493">
    <property type="entry name" value="RraA/RraA-like"/>
</dbReference>
<comment type="cofactor">
    <cofactor evidence="1">
        <name>Mg(2+)</name>
        <dbReference type="ChEBI" id="CHEBI:18420"/>
    </cofactor>
</comment>
<accession>A0A4R5L818</accession>
<dbReference type="NCBIfam" id="NF006093">
    <property type="entry name" value="PRK08245.1"/>
    <property type="match status" value="1"/>
</dbReference>
<dbReference type="PANTHER" id="PTHR33254:SF16">
    <property type="entry name" value="BLR3842 PROTEIN"/>
    <property type="match status" value="1"/>
</dbReference>
<dbReference type="OrthoDB" id="9805307at2"/>
<dbReference type="Pfam" id="PF03737">
    <property type="entry name" value="RraA-like"/>
    <property type="match status" value="1"/>
</dbReference>
<evidence type="ECO:0000313" key="2">
    <source>
        <dbReference type="EMBL" id="TDG03886.1"/>
    </source>
</evidence>
<sequence length="249" mass="26350">MTAPNPASNPPVSEAALEQLRHVSTATLTTQLFKRGLRNVFLQGVAPLVKPEPGVPNLVGPAFTLRNIPAREDLDHVGVFQNPDHPQRKAVETAPVGSVLVQDCRGDRTVASVGSILALRLAKRGVAGMVSDGPVRDSGTIAALGLRIWCAGASAPLNLAKHHAVDLNVPIACGGVAVYPGDIVVGDADGVVIVPHEMAEEVARDATEQERLEAFITERIESGLALRGTYPPNEETLAAYRAWCDQQAK</sequence>
<gene>
    <name evidence="2" type="ORF">E1N52_32185</name>
</gene>
<dbReference type="InterPro" id="IPR036704">
    <property type="entry name" value="RraA/RraA-like_sf"/>
</dbReference>
<evidence type="ECO:0000256" key="1">
    <source>
        <dbReference type="PIRSR" id="PIRSR605493-1"/>
    </source>
</evidence>
<dbReference type="PANTHER" id="PTHR33254">
    <property type="entry name" value="4-HYDROXY-4-METHYL-2-OXOGLUTARATE ALDOLASE 3-RELATED"/>
    <property type="match status" value="1"/>
</dbReference>
<feature type="binding site" evidence="1">
    <location>
        <position position="137"/>
    </location>
    <ligand>
        <name>Mg(2+)</name>
        <dbReference type="ChEBI" id="CHEBI:18420"/>
    </ligand>
</feature>
<dbReference type="RefSeq" id="WP_133187490.1">
    <property type="nucleotide sequence ID" value="NZ_SMOD01000034.1"/>
</dbReference>
<keyword evidence="1" id="KW-0460">Magnesium</keyword>
<feature type="binding site" evidence="1">
    <location>
        <position position="136"/>
    </location>
    <ligand>
        <name>substrate</name>
    </ligand>
</feature>
<dbReference type="GO" id="GO:0046872">
    <property type="term" value="F:metal ion binding"/>
    <property type="evidence" value="ECO:0007669"/>
    <property type="project" value="UniProtKB-KW"/>
</dbReference>
<dbReference type="SUPFAM" id="SSF89562">
    <property type="entry name" value="RraA-like"/>
    <property type="match status" value="1"/>
</dbReference>
<organism evidence="2 3">
    <name type="scientific">Paraburkholderia guartelaensis</name>
    <dbReference type="NCBI Taxonomy" id="2546446"/>
    <lineage>
        <taxon>Bacteria</taxon>
        <taxon>Pseudomonadati</taxon>
        <taxon>Pseudomonadota</taxon>
        <taxon>Betaproteobacteria</taxon>
        <taxon>Burkholderiales</taxon>
        <taxon>Burkholderiaceae</taxon>
        <taxon>Paraburkholderia</taxon>
    </lineage>
</organism>
<dbReference type="EMBL" id="SMOD01000034">
    <property type="protein sequence ID" value="TDG03886.1"/>
    <property type="molecule type" value="Genomic_DNA"/>
</dbReference>
<comment type="caution">
    <text evidence="2">The sequence shown here is derived from an EMBL/GenBank/DDBJ whole genome shotgun (WGS) entry which is preliminary data.</text>
</comment>
<proteinExistence type="predicted"/>
<dbReference type="AlphaFoldDB" id="A0A4R5L818"/>
<reference evidence="2 3" key="1">
    <citation type="submission" date="2019-03" db="EMBL/GenBank/DDBJ databases">
        <title>Paraburkholderia sp. isolated from native Mimosa gymnas in Guartela State Park, Brazil.</title>
        <authorList>
            <person name="Paulitsch F."/>
            <person name="Hungria M."/>
            <person name="Delamuta J.R.M."/>
            <person name="Ribeiro R.A."/>
            <person name="Dall'Agnol R."/>
            <person name="Silva J.S.B."/>
        </authorList>
    </citation>
    <scope>NUCLEOTIDE SEQUENCE [LARGE SCALE GENOMIC DNA]</scope>
    <source>
        <strain evidence="2 3">CNPSo 3008</strain>
    </source>
</reference>
<keyword evidence="1" id="KW-0479">Metal-binding</keyword>
<dbReference type="CDD" id="cd16841">
    <property type="entry name" value="RraA_family"/>
    <property type="match status" value="1"/>
</dbReference>
<dbReference type="Gene3D" id="3.50.30.40">
    <property type="entry name" value="Ribonuclease E inhibitor RraA/RraA-like"/>
    <property type="match status" value="1"/>
</dbReference>
<dbReference type="Proteomes" id="UP000295606">
    <property type="component" value="Unassembled WGS sequence"/>
</dbReference>
<evidence type="ECO:0000313" key="3">
    <source>
        <dbReference type="Proteomes" id="UP000295606"/>
    </source>
</evidence>
<name>A0A4R5L818_9BURK</name>
<protein>
    <submittedName>
        <fullName evidence="2">Ribonuclease activity regulator RraA</fullName>
    </submittedName>
</protein>